<proteinExistence type="predicted"/>
<sequence length="50" mass="5631">MRIVTGDSTARNRMRGGPVGRRWHHLKAVGTVPSVVTEDAERAWRPPLPR</sequence>
<reference evidence="1" key="1">
    <citation type="submission" date="2020-02" db="EMBL/GenBank/DDBJ databases">
        <authorList>
            <person name="Meier V. D."/>
        </authorList>
    </citation>
    <scope>NUCLEOTIDE SEQUENCE</scope>
    <source>
        <strain evidence="1">AVDCRST_MAG70</strain>
    </source>
</reference>
<evidence type="ECO:0000313" key="1">
    <source>
        <dbReference type="EMBL" id="CAA9553853.1"/>
    </source>
</evidence>
<name>A0A6J4ULE1_9BACT</name>
<dbReference type="EMBL" id="CADCWH010000178">
    <property type="protein sequence ID" value="CAA9553853.1"/>
    <property type="molecule type" value="Genomic_DNA"/>
</dbReference>
<gene>
    <name evidence="1" type="ORF">AVDCRST_MAG70-1139</name>
</gene>
<dbReference type="AlphaFoldDB" id="A0A6J4ULE1"/>
<accession>A0A6J4ULE1</accession>
<organism evidence="1">
    <name type="scientific">uncultured Thermomicrobiales bacterium</name>
    <dbReference type="NCBI Taxonomy" id="1645740"/>
    <lineage>
        <taxon>Bacteria</taxon>
        <taxon>Pseudomonadati</taxon>
        <taxon>Thermomicrobiota</taxon>
        <taxon>Thermomicrobia</taxon>
        <taxon>Thermomicrobiales</taxon>
        <taxon>environmental samples</taxon>
    </lineage>
</organism>
<protein>
    <submittedName>
        <fullName evidence="1">Uncharacterized protein</fullName>
    </submittedName>
</protein>